<proteinExistence type="predicted"/>
<feature type="transmembrane region" description="Helical" evidence="1">
    <location>
        <begin position="135"/>
        <end position="160"/>
    </location>
</feature>
<name>A0ABZ2K7P2_9BACT</name>
<feature type="transmembrane region" description="Helical" evidence="1">
    <location>
        <begin position="245"/>
        <end position="270"/>
    </location>
</feature>
<evidence type="ECO:0008006" key="4">
    <source>
        <dbReference type="Google" id="ProtNLM"/>
    </source>
</evidence>
<keyword evidence="1" id="KW-1133">Transmembrane helix</keyword>
<feature type="transmembrane region" description="Helical" evidence="1">
    <location>
        <begin position="181"/>
        <end position="202"/>
    </location>
</feature>
<accession>A0ABZ2K7P2</accession>
<organism evidence="2 3">
    <name type="scientific">Pendulispora brunnea</name>
    <dbReference type="NCBI Taxonomy" id="2905690"/>
    <lineage>
        <taxon>Bacteria</taxon>
        <taxon>Pseudomonadati</taxon>
        <taxon>Myxococcota</taxon>
        <taxon>Myxococcia</taxon>
        <taxon>Myxococcales</taxon>
        <taxon>Sorangiineae</taxon>
        <taxon>Pendulisporaceae</taxon>
        <taxon>Pendulispora</taxon>
    </lineage>
</organism>
<feature type="transmembrane region" description="Helical" evidence="1">
    <location>
        <begin position="101"/>
        <end position="123"/>
    </location>
</feature>
<reference evidence="2 3" key="1">
    <citation type="submission" date="2021-12" db="EMBL/GenBank/DDBJ databases">
        <title>Discovery of the Pendulisporaceae a myxobacterial family with distinct sporulation behavior and unique specialized metabolism.</title>
        <authorList>
            <person name="Garcia R."/>
            <person name="Popoff A."/>
            <person name="Bader C.D."/>
            <person name="Loehr J."/>
            <person name="Walesch S."/>
            <person name="Walt C."/>
            <person name="Boldt J."/>
            <person name="Bunk B."/>
            <person name="Haeckl F.J.F.P.J."/>
            <person name="Gunesch A.P."/>
            <person name="Birkelbach J."/>
            <person name="Nuebel U."/>
            <person name="Pietschmann T."/>
            <person name="Bach T."/>
            <person name="Mueller R."/>
        </authorList>
    </citation>
    <scope>NUCLEOTIDE SEQUENCE [LARGE SCALE GENOMIC DNA]</scope>
    <source>
        <strain evidence="2 3">MSr12523</strain>
    </source>
</reference>
<sequence length="271" mass="28515">MGLPVPNSQNSRPSDDLLDQVDVPATVVCARCGSVDCPGCELDETLSGVIAFVAWERREAPFFRRLWTTARATTRDPDSFFEALPDGPITPALSFALTSEILAASAMIFALLPVVALVSPLWARELVQDSASRALAVRALVVGIPILASMLVMAHAAHGLALDVGARRSGARGDRTRALRFGLYATGWDLVLGPLGALIVALTEGVSSAIALGRQGMKLPGVSARAFLRGAYHLYGNAADASMRVAYLTAAIFSVLVALAVLVFLIALAFA</sequence>
<dbReference type="RefSeq" id="WP_394843982.1">
    <property type="nucleotide sequence ID" value="NZ_CP089982.1"/>
</dbReference>
<gene>
    <name evidence="2" type="ORF">LZC95_43880</name>
</gene>
<dbReference type="Proteomes" id="UP001379533">
    <property type="component" value="Chromosome"/>
</dbReference>
<evidence type="ECO:0000313" key="3">
    <source>
        <dbReference type="Proteomes" id="UP001379533"/>
    </source>
</evidence>
<keyword evidence="1" id="KW-0812">Transmembrane</keyword>
<evidence type="ECO:0000313" key="2">
    <source>
        <dbReference type="EMBL" id="WXA93383.1"/>
    </source>
</evidence>
<dbReference type="EMBL" id="CP089982">
    <property type="protein sequence ID" value="WXA93383.1"/>
    <property type="molecule type" value="Genomic_DNA"/>
</dbReference>
<evidence type="ECO:0000256" key="1">
    <source>
        <dbReference type="SAM" id="Phobius"/>
    </source>
</evidence>
<keyword evidence="1" id="KW-0472">Membrane</keyword>
<protein>
    <recommendedName>
        <fullName evidence="4">DUF3667 domain-containing protein</fullName>
    </recommendedName>
</protein>
<keyword evidence="3" id="KW-1185">Reference proteome</keyword>